<dbReference type="PIRSF" id="PIRSF002599">
    <property type="entry name" value="Cold_shock_A"/>
    <property type="match status" value="1"/>
</dbReference>
<feature type="transmembrane region" description="Helical" evidence="1">
    <location>
        <begin position="37"/>
        <end position="55"/>
    </location>
</feature>
<keyword evidence="3" id="KW-1185">Reference proteome</keyword>
<keyword evidence="1" id="KW-1133">Transmembrane helix</keyword>
<evidence type="ECO:0000256" key="1">
    <source>
        <dbReference type="SAM" id="Phobius"/>
    </source>
</evidence>
<keyword evidence="1" id="KW-0812">Transmembrane</keyword>
<evidence type="ECO:0000313" key="2">
    <source>
        <dbReference type="EMBL" id="PST41831.1"/>
    </source>
</evidence>
<keyword evidence="1" id="KW-0472">Membrane</keyword>
<name>A0A2T3G313_9FIRM</name>
<dbReference type="AlphaFoldDB" id="A0A2T3G313"/>
<dbReference type="Pfam" id="PF06961">
    <property type="entry name" value="DUF1294"/>
    <property type="match status" value="1"/>
</dbReference>
<organism evidence="2 3">
    <name type="scientific">Faecalibacillus faecis</name>
    <dbReference type="NCBI Taxonomy" id="1982628"/>
    <lineage>
        <taxon>Bacteria</taxon>
        <taxon>Bacillati</taxon>
        <taxon>Bacillota</taxon>
        <taxon>Erysipelotrichia</taxon>
        <taxon>Erysipelotrichales</taxon>
        <taxon>Coprobacillaceae</taxon>
        <taxon>Faecalibacillus</taxon>
    </lineage>
</organism>
<dbReference type="InterPro" id="IPR010718">
    <property type="entry name" value="DUF1294"/>
</dbReference>
<gene>
    <name evidence="2" type="ORF">C7U55_02035</name>
</gene>
<comment type="caution">
    <text evidence="2">The sequence shown here is derived from an EMBL/GenBank/DDBJ whole genome shotgun (WGS) entry which is preliminary data.</text>
</comment>
<dbReference type="Proteomes" id="UP000241201">
    <property type="component" value="Unassembled WGS sequence"/>
</dbReference>
<dbReference type="GO" id="GO:0003676">
    <property type="term" value="F:nucleic acid binding"/>
    <property type="evidence" value="ECO:0007669"/>
    <property type="project" value="InterPro"/>
</dbReference>
<evidence type="ECO:0000313" key="3">
    <source>
        <dbReference type="Proteomes" id="UP000241201"/>
    </source>
</evidence>
<reference evidence="3" key="1">
    <citation type="submission" date="2018-03" db="EMBL/GenBank/DDBJ databases">
        <title>Lachnoclostridium SNUG30370 gen.nov., sp.nov., isolated from human faeces.</title>
        <authorList>
            <person name="Seo B."/>
            <person name="Jeon K."/>
            <person name="Ko G."/>
        </authorList>
    </citation>
    <scope>NUCLEOTIDE SEQUENCE [LARGE SCALE GENOMIC DNA]</scope>
    <source>
        <strain evidence="3">SNUG30370</strain>
    </source>
</reference>
<sequence>MRRLLMIYLVMINVLSFFIMGLDKVKAKKQRYRISENTLLFIALIGGSLGSYLAMYCFHHKTKHIKFYMGIPLILFIQILIYCFYFYTKF</sequence>
<proteinExistence type="predicted"/>
<protein>
    <submittedName>
        <fullName evidence="2">DUF1294 domain-containing protein</fullName>
    </submittedName>
</protein>
<feature type="transmembrane region" description="Helical" evidence="1">
    <location>
        <begin position="67"/>
        <end position="87"/>
    </location>
</feature>
<dbReference type="EMBL" id="PYLP01000002">
    <property type="protein sequence ID" value="PST41831.1"/>
    <property type="molecule type" value="Genomic_DNA"/>
</dbReference>
<accession>A0A2T3G313</accession>
<dbReference type="InterPro" id="IPR012156">
    <property type="entry name" value="Cold_shock_CspA"/>
</dbReference>
<feature type="transmembrane region" description="Helical" evidence="1">
    <location>
        <begin position="6"/>
        <end position="25"/>
    </location>
</feature>